<accession>A0AAU2W3S4</accession>
<keyword evidence="1" id="KW-0378">Hydrolase</keyword>
<feature type="domain" description="PPM-type phosphatase" evidence="3">
    <location>
        <begin position="179"/>
        <end position="396"/>
    </location>
</feature>
<dbReference type="EMBL" id="CP108313">
    <property type="protein sequence ID" value="WTW73299.1"/>
    <property type="molecule type" value="Genomic_DNA"/>
</dbReference>
<reference evidence="4" key="1">
    <citation type="submission" date="2022-10" db="EMBL/GenBank/DDBJ databases">
        <title>The complete genomes of actinobacterial strains from the NBC collection.</title>
        <authorList>
            <person name="Joergensen T.S."/>
            <person name="Alvarez Arevalo M."/>
            <person name="Sterndorff E.B."/>
            <person name="Faurdal D."/>
            <person name="Vuksanovic O."/>
            <person name="Mourched A.-S."/>
            <person name="Charusanti P."/>
            <person name="Shaw S."/>
            <person name="Blin K."/>
            <person name="Weber T."/>
        </authorList>
    </citation>
    <scope>NUCLEOTIDE SEQUENCE</scope>
    <source>
        <strain evidence="4">NBC_00008</strain>
    </source>
</reference>
<evidence type="ECO:0000256" key="1">
    <source>
        <dbReference type="ARBA" id="ARBA00022801"/>
    </source>
</evidence>
<evidence type="ECO:0000259" key="3">
    <source>
        <dbReference type="SMART" id="SM00331"/>
    </source>
</evidence>
<dbReference type="PANTHER" id="PTHR43156:SF2">
    <property type="entry name" value="STAGE II SPORULATION PROTEIN E"/>
    <property type="match status" value="1"/>
</dbReference>
<sequence>MTMCDRERMFEGLLDASHGMSLENLPALVREQAAHAGLHEASIYLADLQEDVLRLVTGHGLDAGDSTRGQAGDELTIDGTLAGRAYARLTPQRGEGAEAGCWWTPLLDGAERVGVLRVETSDAGELTVRTLQRLATLVTLLILSVRSQSDSYARLIRTRPMTVAAELQWNLMPPRAFASGQVTISAALEPAYGVGGDAFDYALADDVVHLGVFDAMGHDVAAGLTANMAVSACRNARRQNATLIETGEFIERTLIEQLGNGRYVTAALIDLDTRTGEITWTSHAHHSPVVVREGTWTGLLPCPPSHPLGTELGIGATLCREQLNPGDRLILYTDGITEARSPTGEEFGLQRFMDFILAHNAEGLPVPETLRRLIHSVLDYQKGRLQDDATVLFLEWHGPGTTRQGPGELRSHPDEPATYREGGRAE</sequence>
<name>A0AAU2W3S4_9ACTN</name>
<feature type="compositionally biased region" description="Basic and acidic residues" evidence="2">
    <location>
        <begin position="409"/>
        <end position="426"/>
    </location>
</feature>
<dbReference type="InterPro" id="IPR001932">
    <property type="entry name" value="PPM-type_phosphatase-like_dom"/>
</dbReference>
<dbReference type="PANTHER" id="PTHR43156">
    <property type="entry name" value="STAGE II SPORULATION PROTEIN E-RELATED"/>
    <property type="match status" value="1"/>
</dbReference>
<dbReference type="SUPFAM" id="SSF55781">
    <property type="entry name" value="GAF domain-like"/>
    <property type="match status" value="1"/>
</dbReference>
<dbReference type="InterPro" id="IPR036457">
    <property type="entry name" value="PPM-type-like_dom_sf"/>
</dbReference>
<dbReference type="InterPro" id="IPR052016">
    <property type="entry name" value="Bact_Sigma-Reg"/>
</dbReference>
<dbReference type="GO" id="GO:0016791">
    <property type="term" value="F:phosphatase activity"/>
    <property type="evidence" value="ECO:0007669"/>
    <property type="project" value="TreeGrafter"/>
</dbReference>
<dbReference type="SMART" id="SM00331">
    <property type="entry name" value="PP2C_SIG"/>
    <property type="match status" value="1"/>
</dbReference>
<organism evidence="4">
    <name type="scientific">Streptomyces sp. NBC_00008</name>
    <dbReference type="NCBI Taxonomy" id="2903610"/>
    <lineage>
        <taxon>Bacteria</taxon>
        <taxon>Bacillati</taxon>
        <taxon>Actinomycetota</taxon>
        <taxon>Actinomycetes</taxon>
        <taxon>Kitasatosporales</taxon>
        <taxon>Streptomycetaceae</taxon>
        <taxon>Streptomyces</taxon>
    </lineage>
</organism>
<dbReference type="SUPFAM" id="SSF81606">
    <property type="entry name" value="PP2C-like"/>
    <property type="match status" value="1"/>
</dbReference>
<proteinExistence type="predicted"/>
<evidence type="ECO:0000313" key="4">
    <source>
        <dbReference type="EMBL" id="WTW73299.1"/>
    </source>
</evidence>
<dbReference type="AlphaFoldDB" id="A0AAU2W3S4"/>
<gene>
    <name evidence="4" type="ORF">OG398_36240</name>
</gene>
<feature type="region of interest" description="Disordered" evidence="2">
    <location>
        <begin position="400"/>
        <end position="426"/>
    </location>
</feature>
<protein>
    <submittedName>
        <fullName evidence="4">Serine/threonine-protein phosphatase</fullName>
    </submittedName>
</protein>
<dbReference type="Pfam" id="PF07228">
    <property type="entry name" value="SpoIIE"/>
    <property type="match status" value="1"/>
</dbReference>
<dbReference type="Gene3D" id="3.60.40.10">
    <property type="entry name" value="PPM-type phosphatase domain"/>
    <property type="match status" value="1"/>
</dbReference>
<evidence type="ECO:0000256" key="2">
    <source>
        <dbReference type="SAM" id="MobiDB-lite"/>
    </source>
</evidence>